<accession>A0A934MC49</accession>
<dbReference type="PANTHER" id="PTHR34385:SF1">
    <property type="entry name" value="PEPTIDOGLYCAN L-ALANYL-D-GLUTAMATE ENDOPEPTIDASE CWLK"/>
    <property type="match status" value="1"/>
</dbReference>
<dbReference type="Proteomes" id="UP000602087">
    <property type="component" value="Unassembled WGS sequence"/>
</dbReference>
<comment type="caution">
    <text evidence="3">The sequence shown here is derived from an EMBL/GenBank/DDBJ whole genome shotgun (WGS) entry which is preliminary data.</text>
</comment>
<gene>
    <name evidence="3" type="ORF">JAV76_00720</name>
</gene>
<dbReference type="GO" id="GO:0006508">
    <property type="term" value="P:proteolysis"/>
    <property type="evidence" value="ECO:0007669"/>
    <property type="project" value="InterPro"/>
</dbReference>
<organism evidence="3 4">
    <name type="scientific">Sanguibacter suaedae</name>
    <dbReference type="NCBI Taxonomy" id="2795737"/>
    <lineage>
        <taxon>Bacteria</taxon>
        <taxon>Bacillati</taxon>
        <taxon>Actinomycetota</taxon>
        <taxon>Actinomycetes</taxon>
        <taxon>Micrococcales</taxon>
        <taxon>Sanguibacteraceae</taxon>
        <taxon>Sanguibacter</taxon>
    </lineage>
</organism>
<evidence type="ECO:0000313" key="3">
    <source>
        <dbReference type="EMBL" id="MBI9113534.1"/>
    </source>
</evidence>
<dbReference type="AlphaFoldDB" id="A0A934MC49"/>
<dbReference type="CDD" id="cd14814">
    <property type="entry name" value="Peptidase_M15"/>
    <property type="match status" value="1"/>
</dbReference>
<proteinExistence type="predicted"/>
<evidence type="ECO:0000313" key="4">
    <source>
        <dbReference type="Proteomes" id="UP000602087"/>
    </source>
</evidence>
<reference evidence="3" key="1">
    <citation type="submission" date="2020-12" db="EMBL/GenBank/DDBJ databases">
        <title>Sanguibacter suaedae sp. nov., isolated from Suaeda aralocaspica.</title>
        <authorList>
            <person name="Ma Q."/>
        </authorList>
    </citation>
    <scope>NUCLEOTIDE SEQUENCE</scope>
    <source>
        <strain evidence="3">YZGR15</strain>
    </source>
</reference>
<dbReference type="PANTHER" id="PTHR34385">
    <property type="entry name" value="D-ALANYL-D-ALANINE CARBOXYPEPTIDASE"/>
    <property type="match status" value="1"/>
</dbReference>
<dbReference type="InterPro" id="IPR003709">
    <property type="entry name" value="VanY-like_core_dom"/>
</dbReference>
<name>A0A934MC49_9MICO</name>
<dbReference type="InterPro" id="IPR052179">
    <property type="entry name" value="DD-CPase-like"/>
</dbReference>
<dbReference type="EMBL" id="JAEINH010000001">
    <property type="protein sequence ID" value="MBI9113534.1"/>
    <property type="molecule type" value="Genomic_DNA"/>
</dbReference>
<sequence length="259" mass="26496">MAPRSAGPRAAVPHGRGSPADGTREKVAPRTGPDEAEDRPHRTKDLSVSGIDAISSRILEIQTTISSVSRGLTPTQTSAAASSSSARTAAGTAATSEAFGSALAQAVAAAPAAPAPPAAAPASTAKLDANGIPEGFAAYGNGKIPREALTEITGTGHRLWAPAAQAFDKVLAAAKADGVTIGITDSYRTYESQVDLAQRKGLYSQGGLAAKPGTSDHGWGLSVDLNLDSKALAWMRANGASMGFVEDVPREPWHWTFQG</sequence>
<feature type="domain" description="D-alanyl-D-alanine carboxypeptidase-like core" evidence="2">
    <location>
        <begin position="157"/>
        <end position="259"/>
    </location>
</feature>
<dbReference type="SUPFAM" id="SSF55166">
    <property type="entry name" value="Hedgehog/DD-peptidase"/>
    <property type="match status" value="1"/>
</dbReference>
<evidence type="ECO:0000259" key="2">
    <source>
        <dbReference type="Pfam" id="PF02557"/>
    </source>
</evidence>
<keyword evidence="4" id="KW-1185">Reference proteome</keyword>
<evidence type="ECO:0000256" key="1">
    <source>
        <dbReference type="SAM" id="MobiDB-lite"/>
    </source>
</evidence>
<dbReference type="GO" id="GO:0008233">
    <property type="term" value="F:peptidase activity"/>
    <property type="evidence" value="ECO:0007669"/>
    <property type="project" value="InterPro"/>
</dbReference>
<dbReference type="InterPro" id="IPR009045">
    <property type="entry name" value="Zn_M74/Hedgehog-like"/>
</dbReference>
<feature type="region of interest" description="Disordered" evidence="1">
    <location>
        <begin position="1"/>
        <end position="50"/>
    </location>
</feature>
<dbReference type="Gene3D" id="3.30.1380.10">
    <property type="match status" value="1"/>
</dbReference>
<dbReference type="Pfam" id="PF02557">
    <property type="entry name" value="VanY"/>
    <property type="match status" value="1"/>
</dbReference>
<protein>
    <submittedName>
        <fullName evidence="3">M15 family metallopeptidase</fullName>
    </submittedName>
</protein>